<evidence type="ECO:0008006" key="3">
    <source>
        <dbReference type="Google" id="ProtNLM"/>
    </source>
</evidence>
<dbReference type="InterPro" id="IPR023214">
    <property type="entry name" value="HAD_sf"/>
</dbReference>
<dbReference type="Gene3D" id="3.40.50.1000">
    <property type="entry name" value="HAD superfamily/HAD-like"/>
    <property type="match status" value="1"/>
</dbReference>
<dbReference type="Proteomes" id="UP000250266">
    <property type="component" value="Unassembled WGS sequence"/>
</dbReference>
<sequence>MAAILPRFRNCAIHFIIDWDGTLTIKDTLHILGGIASQHRENHTLVTPVGDHDWPITWDDIVKAYISDFDAHKRFYSPKQNSRKSIQAEKGWLASLKIVEDRSVNRTQSSQIFKGVTAAEVKEAAQSAVREGKVEMREGWKDLFRNIQRRQEIQRRYGKPADELDRAAILSVNWSRLFIKECLSSAQCPFQLQADGSCTRGQPILHTGPRVIDIHANEIQGLDRPEGSSGFLRAPENRDIRTSADKLRRLMEIKRSPVIYFGDSATDFDCLLEADLGICMMDTPDTELIETFKRVGVVVPHISKLSLVDDYEVVWARDFTEVVDFLALVEEPD</sequence>
<dbReference type="OrthoDB" id="10255128at2759"/>
<dbReference type="InterPro" id="IPR036412">
    <property type="entry name" value="HAD-like_sf"/>
</dbReference>
<dbReference type="PANTHER" id="PTHR28181:SF1">
    <property type="entry name" value="COLD TOLERANCE PROTEIN 1"/>
    <property type="match status" value="1"/>
</dbReference>
<organism evidence="1 2">
    <name type="scientific">Lepidopterella palustris CBS 459.81</name>
    <dbReference type="NCBI Taxonomy" id="1314670"/>
    <lineage>
        <taxon>Eukaryota</taxon>
        <taxon>Fungi</taxon>
        <taxon>Dikarya</taxon>
        <taxon>Ascomycota</taxon>
        <taxon>Pezizomycotina</taxon>
        <taxon>Dothideomycetes</taxon>
        <taxon>Pleosporomycetidae</taxon>
        <taxon>Mytilinidiales</taxon>
        <taxon>Argynnaceae</taxon>
        <taxon>Lepidopterella</taxon>
    </lineage>
</organism>
<evidence type="ECO:0000313" key="1">
    <source>
        <dbReference type="EMBL" id="OCK82453.1"/>
    </source>
</evidence>
<dbReference type="EMBL" id="KV744887">
    <property type="protein sequence ID" value="OCK82453.1"/>
    <property type="molecule type" value="Genomic_DNA"/>
</dbReference>
<reference evidence="1 2" key="1">
    <citation type="journal article" date="2016" name="Nat. Commun.">
        <title>Ectomycorrhizal ecology is imprinted in the genome of the dominant symbiotic fungus Cenococcum geophilum.</title>
        <authorList>
            <consortium name="DOE Joint Genome Institute"/>
            <person name="Peter M."/>
            <person name="Kohler A."/>
            <person name="Ohm R.A."/>
            <person name="Kuo A."/>
            <person name="Krutzmann J."/>
            <person name="Morin E."/>
            <person name="Arend M."/>
            <person name="Barry K.W."/>
            <person name="Binder M."/>
            <person name="Choi C."/>
            <person name="Clum A."/>
            <person name="Copeland A."/>
            <person name="Grisel N."/>
            <person name="Haridas S."/>
            <person name="Kipfer T."/>
            <person name="LaButti K."/>
            <person name="Lindquist E."/>
            <person name="Lipzen A."/>
            <person name="Maire R."/>
            <person name="Meier B."/>
            <person name="Mihaltcheva S."/>
            <person name="Molinier V."/>
            <person name="Murat C."/>
            <person name="Poggeler S."/>
            <person name="Quandt C.A."/>
            <person name="Sperisen C."/>
            <person name="Tritt A."/>
            <person name="Tisserant E."/>
            <person name="Crous P.W."/>
            <person name="Henrissat B."/>
            <person name="Nehls U."/>
            <person name="Egli S."/>
            <person name="Spatafora J.W."/>
            <person name="Grigoriev I.V."/>
            <person name="Martin F.M."/>
        </authorList>
    </citation>
    <scope>NUCLEOTIDE SEQUENCE [LARGE SCALE GENOMIC DNA]</scope>
    <source>
        <strain evidence="1 2">CBS 459.81</strain>
    </source>
</reference>
<accession>A0A8E2EF81</accession>
<dbReference type="PANTHER" id="PTHR28181">
    <property type="entry name" value="UPF0655 PROTEIN YCR015C"/>
    <property type="match status" value="1"/>
</dbReference>
<dbReference type="SUPFAM" id="SSF56784">
    <property type="entry name" value="HAD-like"/>
    <property type="match status" value="1"/>
</dbReference>
<dbReference type="AlphaFoldDB" id="A0A8E2EF81"/>
<name>A0A8E2EF81_9PEZI</name>
<proteinExistence type="predicted"/>
<protein>
    <recommendedName>
        <fullName evidence="3">HAD-like protein</fullName>
    </recommendedName>
</protein>
<keyword evidence="2" id="KW-1185">Reference proteome</keyword>
<gene>
    <name evidence="1" type="ORF">K432DRAFT_415323</name>
</gene>
<evidence type="ECO:0000313" key="2">
    <source>
        <dbReference type="Proteomes" id="UP000250266"/>
    </source>
</evidence>
<dbReference type="InterPro" id="IPR050849">
    <property type="entry name" value="HAD-like_hydrolase_phosphatase"/>
</dbReference>